<gene>
    <name evidence="8" type="ORF">IPO85_14005</name>
</gene>
<dbReference type="Gene3D" id="1.10.150.130">
    <property type="match status" value="1"/>
</dbReference>
<evidence type="ECO:0000313" key="9">
    <source>
        <dbReference type="Proteomes" id="UP000808349"/>
    </source>
</evidence>
<sequence>MTSFTQQNSTLIISPATVNGQLYIAVSPIKTTQEQDLIRQLPERYWNPKHKCWYFPKTKAYWSHFKQLFVQYTLQINQGKPIQIDHPKYIKSSCGNKEYSKQEKLELDEEQQIALVSLEAQLRIRRYSSETIKTYCSSFKAFLNYYKGTPTDQLNEGDIKVYLLHLINQNNISISLQNTIINSIKFYYEKVLLRERFFIKDLRPKRSSTLPDILSESEVERLLNSTSNVKHKAILSLIYAAGLRLSEVVNLRKADLLMDQRKIHVKAGKGKKDRMTLLSEKIILRIMEYNDIYKPKYWVFEGQDGGKYSPRSVQLIFRKAVDLSKVNPYATVHTLRHSFATHLLERGTDLRVIQHLLGHGSVKTTEIYTHITDVSKAKIISPIDHLNI</sequence>
<organism evidence="8 9">
    <name type="scientific">Candidatus Defluviibacterium haderslevense</name>
    <dbReference type="NCBI Taxonomy" id="2981993"/>
    <lineage>
        <taxon>Bacteria</taxon>
        <taxon>Pseudomonadati</taxon>
        <taxon>Bacteroidota</taxon>
        <taxon>Saprospiria</taxon>
        <taxon>Saprospirales</taxon>
        <taxon>Saprospiraceae</taxon>
        <taxon>Candidatus Defluviibacterium</taxon>
    </lineage>
</organism>
<dbReference type="PROSITE" id="PS51898">
    <property type="entry name" value="TYR_RECOMBINASE"/>
    <property type="match status" value="1"/>
</dbReference>
<dbReference type="InterPro" id="IPR011010">
    <property type="entry name" value="DNA_brk_join_enz"/>
</dbReference>
<evidence type="ECO:0000259" key="6">
    <source>
        <dbReference type="PROSITE" id="PS51898"/>
    </source>
</evidence>
<evidence type="ECO:0000256" key="4">
    <source>
        <dbReference type="ARBA" id="ARBA00023172"/>
    </source>
</evidence>
<evidence type="ECO:0000259" key="7">
    <source>
        <dbReference type="PROSITE" id="PS51900"/>
    </source>
</evidence>
<evidence type="ECO:0000256" key="3">
    <source>
        <dbReference type="ARBA" id="ARBA00023125"/>
    </source>
</evidence>
<dbReference type="Proteomes" id="UP000808349">
    <property type="component" value="Unassembled WGS sequence"/>
</dbReference>
<feature type="domain" description="Core-binding (CB)" evidence="7">
    <location>
        <begin position="109"/>
        <end position="192"/>
    </location>
</feature>
<keyword evidence="4" id="KW-0233">DNA recombination</keyword>
<keyword evidence="2" id="KW-0229">DNA integration</keyword>
<dbReference type="SUPFAM" id="SSF56349">
    <property type="entry name" value="DNA breaking-rejoining enzymes"/>
    <property type="match status" value="1"/>
</dbReference>
<dbReference type="EMBL" id="JADKFW010000010">
    <property type="protein sequence ID" value="MBK9718596.1"/>
    <property type="molecule type" value="Genomic_DNA"/>
</dbReference>
<dbReference type="AlphaFoldDB" id="A0A9D7SBY2"/>
<accession>A0A9D7SBY2</accession>
<dbReference type="Gene3D" id="1.10.443.10">
    <property type="entry name" value="Intergrase catalytic core"/>
    <property type="match status" value="1"/>
</dbReference>
<name>A0A9D7SBY2_9BACT</name>
<dbReference type="InterPro" id="IPR002104">
    <property type="entry name" value="Integrase_catalytic"/>
</dbReference>
<comment type="similarity">
    <text evidence="1">Belongs to the 'phage' integrase family.</text>
</comment>
<evidence type="ECO:0000256" key="5">
    <source>
        <dbReference type="PROSITE-ProRule" id="PRU01248"/>
    </source>
</evidence>
<protein>
    <submittedName>
        <fullName evidence="8">Site-specific integrase</fullName>
    </submittedName>
</protein>
<proteinExistence type="inferred from homology"/>
<dbReference type="InterPro" id="IPR044068">
    <property type="entry name" value="CB"/>
</dbReference>
<dbReference type="InterPro" id="IPR050090">
    <property type="entry name" value="Tyrosine_recombinase_XerCD"/>
</dbReference>
<dbReference type="GO" id="GO:0006310">
    <property type="term" value="P:DNA recombination"/>
    <property type="evidence" value="ECO:0007669"/>
    <property type="project" value="UniProtKB-KW"/>
</dbReference>
<dbReference type="GO" id="GO:0015074">
    <property type="term" value="P:DNA integration"/>
    <property type="evidence" value="ECO:0007669"/>
    <property type="project" value="UniProtKB-KW"/>
</dbReference>
<dbReference type="Pfam" id="PF13495">
    <property type="entry name" value="Phage_int_SAM_4"/>
    <property type="match status" value="1"/>
</dbReference>
<evidence type="ECO:0000256" key="2">
    <source>
        <dbReference type="ARBA" id="ARBA00022908"/>
    </source>
</evidence>
<dbReference type="PROSITE" id="PS51900">
    <property type="entry name" value="CB"/>
    <property type="match status" value="1"/>
</dbReference>
<dbReference type="PANTHER" id="PTHR30349">
    <property type="entry name" value="PHAGE INTEGRASE-RELATED"/>
    <property type="match status" value="1"/>
</dbReference>
<dbReference type="InterPro" id="IPR010998">
    <property type="entry name" value="Integrase_recombinase_N"/>
</dbReference>
<feature type="domain" description="Tyr recombinase" evidence="6">
    <location>
        <begin position="209"/>
        <end position="381"/>
    </location>
</feature>
<dbReference type="PANTHER" id="PTHR30349:SF64">
    <property type="entry name" value="PROPHAGE INTEGRASE INTD-RELATED"/>
    <property type="match status" value="1"/>
</dbReference>
<keyword evidence="3 5" id="KW-0238">DNA-binding</keyword>
<dbReference type="GO" id="GO:0003677">
    <property type="term" value="F:DNA binding"/>
    <property type="evidence" value="ECO:0007669"/>
    <property type="project" value="UniProtKB-UniRule"/>
</dbReference>
<reference evidence="8 9" key="1">
    <citation type="submission" date="2020-10" db="EMBL/GenBank/DDBJ databases">
        <title>Connecting structure to function with the recovery of over 1000 high-quality activated sludge metagenome-assembled genomes encoding full-length rRNA genes using long-read sequencing.</title>
        <authorList>
            <person name="Singleton C.M."/>
            <person name="Petriglieri F."/>
            <person name="Kristensen J.M."/>
            <person name="Kirkegaard R.H."/>
            <person name="Michaelsen T.Y."/>
            <person name="Andersen M.H."/>
            <person name="Karst S.M."/>
            <person name="Dueholm M.S."/>
            <person name="Nielsen P.H."/>
            <person name="Albertsen M."/>
        </authorList>
    </citation>
    <scope>NUCLEOTIDE SEQUENCE [LARGE SCALE GENOMIC DNA]</scope>
    <source>
        <strain evidence="8">Ribe_18-Q3-R11-54_BAT3C.373</strain>
    </source>
</reference>
<dbReference type="InterPro" id="IPR004107">
    <property type="entry name" value="Integrase_SAM-like_N"/>
</dbReference>
<dbReference type="InterPro" id="IPR013762">
    <property type="entry name" value="Integrase-like_cat_sf"/>
</dbReference>
<evidence type="ECO:0000313" key="8">
    <source>
        <dbReference type="EMBL" id="MBK9718596.1"/>
    </source>
</evidence>
<evidence type="ECO:0000256" key="1">
    <source>
        <dbReference type="ARBA" id="ARBA00008857"/>
    </source>
</evidence>
<dbReference type="Pfam" id="PF00589">
    <property type="entry name" value="Phage_integrase"/>
    <property type="match status" value="1"/>
</dbReference>
<comment type="caution">
    <text evidence="8">The sequence shown here is derived from an EMBL/GenBank/DDBJ whole genome shotgun (WGS) entry which is preliminary data.</text>
</comment>